<organism evidence="3 4">
    <name type="scientific">Exophiala mesophila</name>
    <name type="common">Black yeast-like fungus</name>
    <dbReference type="NCBI Taxonomy" id="212818"/>
    <lineage>
        <taxon>Eukaryota</taxon>
        <taxon>Fungi</taxon>
        <taxon>Dikarya</taxon>
        <taxon>Ascomycota</taxon>
        <taxon>Pezizomycotina</taxon>
        <taxon>Eurotiomycetes</taxon>
        <taxon>Chaetothyriomycetidae</taxon>
        <taxon>Chaetothyriales</taxon>
        <taxon>Herpotrichiellaceae</taxon>
        <taxon>Exophiala</taxon>
    </lineage>
</organism>
<feature type="region of interest" description="Disordered" evidence="2">
    <location>
        <begin position="283"/>
        <end position="330"/>
    </location>
</feature>
<dbReference type="VEuPathDB" id="FungiDB:PV10_06439"/>
<feature type="coiled-coil region" evidence="1">
    <location>
        <begin position="669"/>
        <end position="752"/>
    </location>
</feature>
<dbReference type="EMBL" id="NAJM01000007">
    <property type="protein sequence ID" value="RVX73576.1"/>
    <property type="molecule type" value="Genomic_DNA"/>
</dbReference>
<reference evidence="3 4" key="1">
    <citation type="submission" date="2017-03" db="EMBL/GenBank/DDBJ databases">
        <title>Genomes of endolithic fungi from Antarctica.</title>
        <authorList>
            <person name="Coleine C."/>
            <person name="Masonjones S."/>
            <person name="Stajich J.E."/>
        </authorList>
    </citation>
    <scope>NUCLEOTIDE SEQUENCE [LARGE SCALE GENOMIC DNA]</scope>
    <source>
        <strain evidence="3 4">CCFEE 6314</strain>
    </source>
</reference>
<evidence type="ECO:0000256" key="1">
    <source>
        <dbReference type="SAM" id="Coils"/>
    </source>
</evidence>
<evidence type="ECO:0000313" key="4">
    <source>
        <dbReference type="Proteomes" id="UP000288859"/>
    </source>
</evidence>
<feature type="coiled-coil region" evidence="1">
    <location>
        <begin position="802"/>
        <end position="953"/>
    </location>
</feature>
<feature type="compositionally biased region" description="Polar residues" evidence="2">
    <location>
        <begin position="1306"/>
        <end position="1319"/>
    </location>
</feature>
<gene>
    <name evidence="3" type="ORF">B0A52_02464</name>
</gene>
<dbReference type="OrthoDB" id="4161150at2759"/>
<feature type="compositionally biased region" description="Basic and acidic residues" evidence="2">
    <location>
        <begin position="42"/>
        <end position="54"/>
    </location>
</feature>
<dbReference type="Proteomes" id="UP000288859">
    <property type="component" value="Unassembled WGS sequence"/>
</dbReference>
<proteinExistence type="predicted"/>
<keyword evidence="1" id="KW-0175">Coiled coil</keyword>
<feature type="compositionally biased region" description="Polar residues" evidence="2">
    <location>
        <begin position="1201"/>
        <end position="1218"/>
    </location>
</feature>
<feature type="compositionally biased region" description="Basic residues" evidence="2">
    <location>
        <begin position="1232"/>
        <end position="1247"/>
    </location>
</feature>
<feature type="compositionally biased region" description="Acidic residues" evidence="2">
    <location>
        <begin position="217"/>
        <end position="226"/>
    </location>
</feature>
<feature type="compositionally biased region" description="Polar residues" evidence="2">
    <location>
        <begin position="29"/>
        <end position="38"/>
    </location>
</feature>
<comment type="caution">
    <text evidence="3">The sequence shown here is derived from an EMBL/GenBank/DDBJ whole genome shotgun (WGS) entry which is preliminary data.</text>
</comment>
<feature type="coiled-coil region" evidence="1">
    <location>
        <begin position="354"/>
        <end position="381"/>
    </location>
</feature>
<feature type="region of interest" description="Disordered" evidence="2">
    <location>
        <begin position="1160"/>
        <end position="1376"/>
    </location>
</feature>
<feature type="region of interest" description="Disordered" evidence="2">
    <location>
        <begin position="1"/>
        <end position="67"/>
    </location>
</feature>
<evidence type="ECO:0000313" key="3">
    <source>
        <dbReference type="EMBL" id="RVX73576.1"/>
    </source>
</evidence>
<feature type="region of interest" description="Disordered" evidence="2">
    <location>
        <begin position="1103"/>
        <end position="1134"/>
    </location>
</feature>
<name>A0A438ND28_EXOME</name>
<evidence type="ECO:0000256" key="2">
    <source>
        <dbReference type="SAM" id="MobiDB-lite"/>
    </source>
</evidence>
<protein>
    <submittedName>
        <fullName evidence="3">Uncharacterized protein</fullName>
    </submittedName>
</protein>
<feature type="region of interest" description="Disordered" evidence="2">
    <location>
        <begin position="202"/>
        <end position="239"/>
    </location>
</feature>
<sequence>MPKPPTSPHSPDATNELPGVGIDDPSLPQDPTSPTNFQPFEGNEKQEPGHHANAEEAEDGSDALQETPTAKSLLSKTFSTSVTETCLPQNTMHISRPTNHDSGIGFLEFAFLPRQAPKPTSYARQRTHTDRLSIMDDKQREISNFNAGYIPAHAPAEHIQPVATEEHTGTIREPDLQDTSHHPRVLGASSCRSNLSKPTLSIPEHCSSDKEYTVDEGSADAADDESIQQPALEKPGSLPPMMADAFGTVSAGAEPRISPMADKPTIFKDISRTASAKTATPQICTPRTVSGTPRGRAVCDPRVSKRSRQQRFLKTQPSHTKAGAPACAPPPSEEDLLYLLMARARENHQKNTTFLELQESYAALHAENKELQTELHQASKAYIASDEKQKAISEHLECFKQKYYKLKKWAIEANADCLALQTQSNHLNRSIAEISQDKNTLKTDINQLQHSQERASCQMTGLRSSIVDIKTLAQESLEQSWRNEGLIMAKTEQLRREQARSEKLEGYISQMERHKRSYDNSHQQDNQRVSDHLKKIFEAVTMLKDSGHSSKSEHVKLRNSLARCETSLTQGLASKSDLSNLQDTLVDLIKSVEERPQILSGALQSRFDSLEQSWDATSSRLISAQQRHATNVDNHLKQQASEATTSIDILKQVLTQTIGNRRSIKRLATERTQEQLKNLTEQLETCQQELQKVKSDAVAFESRKEIDCARIESLEMQLNDAMTAEKDARQEIEKAQNELHAMEVSRTDALTKCDELHEALKQGADENEKSAAQIQLLKSQKDSWETKARIFESDLTSSRQVCEATKIRLVESEARVRTAEAQLNSLSKLQHDLDAANSTMAAIRLEERSSKEHAARQEKLAKTLTLEVQDLNSQVTALQKQVSEAEALHNVIEDLKADSQGKQDLQLEVALKEAEICQLEQMLCDSRETLEKVAELEHNNSRLRAAESALIDELKVARERGRQSEELTEAINARDVTIEKLKKEVAELPTMQMQLSQLKEDAHRKDHQITLLQSQIRSQEYQAASVGTSEIVPTAHPTIPLMRAADRSSHSFGPKHLQRVNAFLHEDEDPIQATGLINEPYPDQSQADLREPQSTFSIITETQPESEGILKEMPPEPYPKQKTAPSLELTDNGGASPLTEIDDELLDAILNMNTPLTEATPIATETHPPNPSLAPVGSQALKQRPASSSYGSVDQMLLDHGTQSDTTSKSRLNQSNSYYLPDSAIGDARSREKIKKISPRRLRSSHPARKDKMAGSETGFEVELDRVSTPSRPRERHQPNSAVKRQADHQEAAATPDQPTKRVKRTSANGKGNGASNFQVDVKTSKKSPKRTILTFRRSSIVGTNAPAPDRNPKGARAAKKGSRQDKYSARFSAAA</sequence>
<accession>A0A438ND28</accession>